<dbReference type="FunFam" id="3.30.1130.10:FF:000003">
    <property type="entry name" value="7,8-dihydroneopterin aldolase"/>
    <property type="match status" value="1"/>
</dbReference>
<keyword evidence="9" id="KW-1185">Reference proteome</keyword>
<evidence type="ECO:0000313" key="9">
    <source>
        <dbReference type="Proteomes" id="UP000237684"/>
    </source>
</evidence>
<evidence type="ECO:0000313" key="8">
    <source>
        <dbReference type="EMBL" id="PQV65504.1"/>
    </source>
</evidence>
<comment type="caution">
    <text evidence="8">The sequence shown here is derived from an EMBL/GenBank/DDBJ whole genome shotgun (WGS) entry which is preliminary data.</text>
</comment>
<dbReference type="PANTHER" id="PTHR42844:SF6">
    <property type="entry name" value="7,8-DIHYDRONEOPTERIN ALDOLASE"/>
    <property type="match status" value="1"/>
</dbReference>
<evidence type="ECO:0000259" key="7">
    <source>
        <dbReference type="SMART" id="SM00905"/>
    </source>
</evidence>
<evidence type="ECO:0000256" key="6">
    <source>
        <dbReference type="RuleBase" id="RU362079"/>
    </source>
</evidence>
<dbReference type="FunCoup" id="A0A2S8SXI5">
    <property type="interactions" value="179"/>
</dbReference>
<dbReference type="SUPFAM" id="SSF55620">
    <property type="entry name" value="Tetrahydrobiopterin biosynthesis enzymes-like"/>
    <property type="match status" value="1"/>
</dbReference>
<comment type="similarity">
    <text evidence="3 6">Belongs to the DHNA family.</text>
</comment>
<keyword evidence="5 6" id="KW-0456">Lyase</keyword>
<keyword evidence="4 6" id="KW-0289">Folate biosynthesis</keyword>
<sequence>MDKILLSGLQFFGKHGCHPAENDLGQMFVVDIEIDADLQRAADSDDLNQTVNYVEIYQFAKQTIEGPSAALLEHLAGKIGDFALQSELVSAARVKIKKPHVAVGGVLDFLGVEIERKR</sequence>
<dbReference type="OrthoDB" id="9803748at2"/>
<evidence type="ECO:0000256" key="4">
    <source>
        <dbReference type="ARBA" id="ARBA00022909"/>
    </source>
</evidence>
<dbReference type="Pfam" id="PF02152">
    <property type="entry name" value="FolB"/>
    <property type="match status" value="1"/>
</dbReference>
<organism evidence="8 9">
    <name type="scientific">Abditibacterium utsteinense</name>
    <dbReference type="NCBI Taxonomy" id="1960156"/>
    <lineage>
        <taxon>Bacteria</taxon>
        <taxon>Pseudomonadati</taxon>
        <taxon>Abditibacteriota</taxon>
        <taxon>Abditibacteriia</taxon>
        <taxon>Abditibacteriales</taxon>
        <taxon>Abditibacteriaceae</taxon>
        <taxon>Abditibacterium</taxon>
    </lineage>
</organism>
<proteinExistence type="inferred from homology"/>
<dbReference type="GO" id="GO:0005737">
    <property type="term" value="C:cytoplasm"/>
    <property type="evidence" value="ECO:0007669"/>
    <property type="project" value="TreeGrafter"/>
</dbReference>
<dbReference type="AlphaFoldDB" id="A0A2S8SXI5"/>
<dbReference type="EC" id="4.1.2.25" evidence="6"/>
<evidence type="ECO:0000256" key="2">
    <source>
        <dbReference type="ARBA" id="ARBA00005013"/>
    </source>
</evidence>
<dbReference type="GO" id="GO:0046654">
    <property type="term" value="P:tetrahydrofolate biosynthetic process"/>
    <property type="evidence" value="ECO:0007669"/>
    <property type="project" value="UniProtKB-UniRule"/>
</dbReference>
<dbReference type="Gene3D" id="3.30.1130.10">
    <property type="match status" value="1"/>
</dbReference>
<comment type="pathway">
    <text evidence="2 6">Cofactor biosynthesis; tetrahydrofolate biosynthesis; 2-amino-4-hydroxy-6-hydroxymethyl-7,8-dihydropteridine diphosphate from 7,8-dihydroneopterin triphosphate: step 3/4.</text>
</comment>
<accession>A0A2S8SXI5</accession>
<dbReference type="PANTHER" id="PTHR42844">
    <property type="entry name" value="DIHYDRONEOPTERIN ALDOLASE 1-RELATED"/>
    <property type="match status" value="1"/>
</dbReference>
<dbReference type="InterPro" id="IPR006156">
    <property type="entry name" value="Dihydroneopterin_aldolase"/>
</dbReference>
<evidence type="ECO:0000256" key="1">
    <source>
        <dbReference type="ARBA" id="ARBA00001353"/>
    </source>
</evidence>
<dbReference type="RefSeq" id="WP_105482233.1">
    <property type="nucleotide sequence ID" value="NZ_NIGF01000001.1"/>
</dbReference>
<protein>
    <recommendedName>
        <fullName evidence="6">7,8-dihydroneopterin aldolase</fullName>
        <ecNumber evidence="6">4.1.2.25</ecNumber>
    </recommendedName>
</protein>
<dbReference type="CDD" id="cd00534">
    <property type="entry name" value="DHNA_DHNTPE"/>
    <property type="match status" value="1"/>
</dbReference>
<comment type="function">
    <text evidence="6">Catalyzes the conversion of 7,8-dihydroneopterin to 6-hydroxymethyl-7,8-dihydropterin.</text>
</comment>
<evidence type="ECO:0000256" key="5">
    <source>
        <dbReference type="ARBA" id="ARBA00023239"/>
    </source>
</evidence>
<dbReference type="SMART" id="SM00905">
    <property type="entry name" value="FolB"/>
    <property type="match status" value="1"/>
</dbReference>
<dbReference type="InterPro" id="IPR043133">
    <property type="entry name" value="GTP-CH-I_C/QueF"/>
</dbReference>
<gene>
    <name evidence="8" type="ORF">B1R32_101246</name>
</gene>
<comment type="catalytic activity">
    <reaction evidence="1 6">
        <text>7,8-dihydroneopterin = 6-hydroxymethyl-7,8-dihydropterin + glycolaldehyde</text>
        <dbReference type="Rhea" id="RHEA:10540"/>
        <dbReference type="ChEBI" id="CHEBI:17001"/>
        <dbReference type="ChEBI" id="CHEBI:17071"/>
        <dbReference type="ChEBI" id="CHEBI:44841"/>
        <dbReference type="EC" id="4.1.2.25"/>
    </reaction>
</comment>
<dbReference type="Proteomes" id="UP000237684">
    <property type="component" value="Unassembled WGS sequence"/>
</dbReference>
<reference evidence="8 9" key="1">
    <citation type="journal article" date="2018" name="Syst. Appl. Microbiol.">
        <title>Abditibacterium utsteinense sp. nov., the first cultivated member of candidate phylum FBP, isolated from ice-free Antarctic soil samples.</title>
        <authorList>
            <person name="Tahon G."/>
            <person name="Tytgat B."/>
            <person name="Lebbe L."/>
            <person name="Carlier A."/>
            <person name="Willems A."/>
        </authorList>
    </citation>
    <scope>NUCLEOTIDE SEQUENCE [LARGE SCALE GENOMIC DNA]</scope>
    <source>
        <strain evidence="8 9">LMG 29911</strain>
    </source>
</reference>
<feature type="domain" description="Dihydroneopterin aldolase/epimerase" evidence="7">
    <location>
        <begin position="4"/>
        <end position="116"/>
    </location>
</feature>
<name>A0A2S8SXI5_9BACT</name>
<evidence type="ECO:0000256" key="3">
    <source>
        <dbReference type="ARBA" id="ARBA00005708"/>
    </source>
</evidence>
<dbReference type="EMBL" id="NIGF01000001">
    <property type="protein sequence ID" value="PQV65504.1"/>
    <property type="molecule type" value="Genomic_DNA"/>
</dbReference>
<dbReference type="NCBIfam" id="TIGR00526">
    <property type="entry name" value="folB_dom"/>
    <property type="match status" value="1"/>
</dbReference>
<dbReference type="InParanoid" id="A0A2S8SXI5"/>
<dbReference type="InterPro" id="IPR006157">
    <property type="entry name" value="FolB_dom"/>
</dbReference>
<dbReference type="GO" id="GO:0004150">
    <property type="term" value="F:dihydroneopterin aldolase activity"/>
    <property type="evidence" value="ECO:0007669"/>
    <property type="project" value="UniProtKB-UniRule"/>
</dbReference>
<dbReference type="NCBIfam" id="TIGR00525">
    <property type="entry name" value="folB"/>
    <property type="match status" value="1"/>
</dbReference>
<dbReference type="UniPathway" id="UPA00077">
    <property type="reaction ID" value="UER00154"/>
</dbReference>
<dbReference type="GO" id="GO:0046656">
    <property type="term" value="P:folic acid biosynthetic process"/>
    <property type="evidence" value="ECO:0007669"/>
    <property type="project" value="UniProtKB-UniRule"/>
</dbReference>